<dbReference type="KEGG" id="taer:GT409_04520"/>
<dbReference type="RefSeq" id="WP_160627351.1">
    <property type="nucleotide sequence ID" value="NZ_CP047593.1"/>
</dbReference>
<reference evidence="1 2" key="1">
    <citation type="submission" date="2020-01" db="EMBL/GenBank/DDBJ databases">
        <title>Ponticoccus aerotolerans gen. nov., sp. nov., an anaerobic bacterium and proposal of Ponticoccusceae fam. nov., Ponticoccusles ord. nov. and Ponticoccuse classis nov. in the phylum Kiritimatiellaeota.</title>
        <authorList>
            <person name="Zhou L.Y."/>
            <person name="Du Z.J."/>
        </authorList>
    </citation>
    <scope>NUCLEOTIDE SEQUENCE [LARGE SCALE GENOMIC DNA]</scope>
    <source>
        <strain evidence="1 2">S-5007</strain>
    </source>
</reference>
<accession>A0A6P1M3Z2</accession>
<proteinExistence type="predicted"/>
<dbReference type="AlphaFoldDB" id="A0A6P1M3Z2"/>
<name>A0A6P1M3Z2_9BACT</name>
<evidence type="ECO:0000313" key="2">
    <source>
        <dbReference type="Proteomes" id="UP000464954"/>
    </source>
</evidence>
<protein>
    <submittedName>
        <fullName evidence="1">Uncharacterized protein</fullName>
    </submittedName>
</protein>
<keyword evidence="2" id="KW-1185">Reference proteome</keyword>
<dbReference type="EMBL" id="CP047593">
    <property type="protein sequence ID" value="QHI68742.1"/>
    <property type="molecule type" value="Genomic_DNA"/>
</dbReference>
<evidence type="ECO:0000313" key="1">
    <source>
        <dbReference type="EMBL" id="QHI68742.1"/>
    </source>
</evidence>
<gene>
    <name evidence="1" type="ORF">GT409_04520</name>
</gene>
<sequence length="229" mass="25820">MKKIIIAILSAIIPIMAIAEFGEKQMSSHCKMAEKELKLAPYIQQIKSGEISAEKISILYTILQNTHEVCIHQQNGAKDNTVYLSPDGHKEAVYGEDKKLVKDGVNDGSYNYFHPAEEPLLHFSLDISPWIMWGQSRTDNTTVKSRIYAYMGDLEGGIGRTLQQKKRPTVTVQDEGQIQALAIFLRAIEEGKAESLFALFESKEKITDKKLTDVLTRLNRGLEEVYKNS</sequence>
<dbReference type="Proteomes" id="UP000464954">
    <property type="component" value="Chromosome"/>
</dbReference>
<organism evidence="1 2">
    <name type="scientific">Tichowtungia aerotolerans</name>
    <dbReference type="NCBI Taxonomy" id="2697043"/>
    <lineage>
        <taxon>Bacteria</taxon>
        <taxon>Pseudomonadati</taxon>
        <taxon>Kiritimatiellota</taxon>
        <taxon>Tichowtungiia</taxon>
        <taxon>Tichowtungiales</taxon>
        <taxon>Tichowtungiaceae</taxon>
        <taxon>Tichowtungia</taxon>
    </lineage>
</organism>